<dbReference type="AlphaFoldDB" id="A0A3M6QWE4"/>
<dbReference type="Pfam" id="PF13744">
    <property type="entry name" value="HTH_37"/>
    <property type="match status" value="1"/>
</dbReference>
<proteinExistence type="predicted"/>
<protein>
    <recommendedName>
        <fullName evidence="1">HigA2-like helix-turn-helix domain-containing protein</fullName>
    </recommendedName>
</protein>
<comment type="caution">
    <text evidence="2">The sequence shown here is derived from an EMBL/GenBank/DDBJ whole genome shotgun (WGS) entry which is preliminary data.</text>
</comment>
<feature type="domain" description="HigA2-like helix-turn-helix" evidence="1">
    <location>
        <begin position="3"/>
        <end position="48"/>
    </location>
</feature>
<dbReference type="OrthoDB" id="129377at2"/>
<evidence type="ECO:0000259" key="1">
    <source>
        <dbReference type="Pfam" id="PF13744"/>
    </source>
</evidence>
<dbReference type="Proteomes" id="UP000278006">
    <property type="component" value="Unassembled WGS sequence"/>
</dbReference>
<dbReference type="CDD" id="cd00093">
    <property type="entry name" value="HTH_XRE"/>
    <property type="match status" value="1"/>
</dbReference>
<reference evidence="2 3" key="1">
    <citation type="submission" date="2018-10" db="EMBL/GenBank/DDBJ databases">
        <title>Draft genome of Cortibacter populi DSM10536.</title>
        <authorList>
            <person name="Bernier A.-M."/>
            <person name="Bernard K."/>
        </authorList>
    </citation>
    <scope>NUCLEOTIDE SEQUENCE [LARGE SCALE GENOMIC DNA]</scope>
    <source>
        <strain evidence="2 3">DSM 105136</strain>
    </source>
</reference>
<keyword evidence="3" id="KW-1185">Reference proteome</keyword>
<gene>
    <name evidence="2" type="ORF">D8I35_10085</name>
</gene>
<name>A0A3M6QWE4_9BURK</name>
<dbReference type="InterPro" id="IPR039554">
    <property type="entry name" value="HigA2-like_HTH"/>
</dbReference>
<evidence type="ECO:0000313" key="2">
    <source>
        <dbReference type="EMBL" id="RMX06832.1"/>
    </source>
</evidence>
<dbReference type="GO" id="GO:0003677">
    <property type="term" value="F:DNA binding"/>
    <property type="evidence" value="ECO:0007669"/>
    <property type="project" value="InterPro"/>
</dbReference>
<dbReference type="EMBL" id="RDQO01000002">
    <property type="protein sequence ID" value="RMX06832.1"/>
    <property type="molecule type" value="Genomic_DNA"/>
</dbReference>
<dbReference type="Gene3D" id="1.10.260.40">
    <property type="entry name" value="lambda repressor-like DNA-binding domains"/>
    <property type="match status" value="1"/>
</dbReference>
<sequence length="94" mass="10207">MEQGLTQEAEATALFGVTQPRVSDLVRGKITLFSLDTLMDIAAMAGMAPVVKISKPKRGVLGRPDAKPAKALALAVRTSMQLHEWRCSVDRVRC</sequence>
<evidence type="ECO:0000313" key="3">
    <source>
        <dbReference type="Proteomes" id="UP000278006"/>
    </source>
</evidence>
<organism evidence="2 3">
    <name type="scientific">Corticibacter populi</name>
    <dbReference type="NCBI Taxonomy" id="1550736"/>
    <lineage>
        <taxon>Bacteria</taxon>
        <taxon>Pseudomonadati</taxon>
        <taxon>Pseudomonadota</taxon>
        <taxon>Betaproteobacteria</taxon>
        <taxon>Burkholderiales</taxon>
        <taxon>Comamonadaceae</taxon>
        <taxon>Corticibacter</taxon>
    </lineage>
</organism>
<accession>A0A3M6QWE4</accession>
<dbReference type="SUPFAM" id="SSF47413">
    <property type="entry name" value="lambda repressor-like DNA-binding domains"/>
    <property type="match status" value="1"/>
</dbReference>
<dbReference type="InterPro" id="IPR001387">
    <property type="entry name" value="Cro/C1-type_HTH"/>
</dbReference>
<dbReference type="InterPro" id="IPR010982">
    <property type="entry name" value="Lambda_DNA-bd_dom_sf"/>
</dbReference>